<dbReference type="GO" id="GO:0016872">
    <property type="term" value="F:intramolecular lyase activity"/>
    <property type="evidence" value="ECO:0007669"/>
    <property type="project" value="InterPro"/>
</dbReference>
<dbReference type="InterPro" id="IPR036298">
    <property type="entry name" value="Chalcone_isomerase_sf"/>
</dbReference>
<dbReference type="Pfam" id="PF16036">
    <property type="entry name" value="Chalcone_3"/>
    <property type="match status" value="1"/>
</dbReference>
<dbReference type="RefSeq" id="WP_198101184.1">
    <property type="nucleotide sequence ID" value="NZ_JAEDAL010000006.1"/>
</dbReference>
<dbReference type="PANTHER" id="PTHR47698:SF2">
    <property type="entry name" value="FATTY-ACID-BINDING PROTEIN 3, CHLOROPLASTIC"/>
    <property type="match status" value="1"/>
</dbReference>
<feature type="signal peptide" evidence="1">
    <location>
        <begin position="1"/>
        <end position="20"/>
    </location>
</feature>
<gene>
    <name evidence="3" type="ORF">I7X43_11995</name>
</gene>
<dbReference type="Proteomes" id="UP000620139">
    <property type="component" value="Unassembled WGS sequence"/>
</dbReference>
<dbReference type="InterPro" id="IPR016087">
    <property type="entry name" value="Chalcone_isomerase"/>
</dbReference>
<feature type="domain" description="Chalcone isomerase" evidence="2">
    <location>
        <begin position="25"/>
        <end position="191"/>
    </location>
</feature>
<dbReference type="AlphaFoldDB" id="A0A931NDX6"/>
<evidence type="ECO:0000313" key="4">
    <source>
        <dbReference type="Proteomes" id="UP000620139"/>
    </source>
</evidence>
<name>A0A931NDX6_9BURK</name>
<keyword evidence="4" id="KW-1185">Reference proteome</keyword>
<evidence type="ECO:0000256" key="1">
    <source>
        <dbReference type="SAM" id="SignalP"/>
    </source>
</evidence>
<reference evidence="3" key="1">
    <citation type="submission" date="2020-12" db="EMBL/GenBank/DDBJ databases">
        <title>The genome sequence of Inhella sp. 4Y17.</title>
        <authorList>
            <person name="Liu Y."/>
        </authorList>
    </citation>
    <scope>NUCLEOTIDE SEQUENCE</scope>
    <source>
        <strain evidence="3">4Y10</strain>
    </source>
</reference>
<evidence type="ECO:0000259" key="2">
    <source>
        <dbReference type="Pfam" id="PF16036"/>
    </source>
</evidence>
<sequence>MRRAVLSVLLSLALPLGAWAQTTVEAGGVKFDTTTEVAGQKLLLNGAGVRYRAIFKVYSVGFYLKAKADTPDGVIKQEGAKRVMLKMLRDVDGKELGKAFTDGMRKNAVADERAKTINGIFKFGEIFNDMKRANSGSTIGVDWIPGTGAQVVVDGKAVGEPIKEIEFYNALLRIWLGDQPADEDLKELLLGKEKRHSGRQR</sequence>
<dbReference type="SUPFAM" id="SSF54626">
    <property type="entry name" value="Chalcone isomerase"/>
    <property type="match status" value="1"/>
</dbReference>
<protein>
    <submittedName>
        <fullName evidence="3">Chalcone isomerase family protein</fullName>
    </submittedName>
</protein>
<accession>A0A931NDX6</accession>
<evidence type="ECO:0000313" key="3">
    <source>
        <dbReference type="EMBL" id="MBH9553562.1"/>
    </source>
</evidence>
<feature type="chain" id="PRO_5036805745" evidence="1">
    <location>
        <begin position="21"/>
        <end position="201"/>
    </location>
</feature>
<organism evidence="3 4">
    <name type="scientific">Inhella gelatinilytica</name>
    <dbReference type="NCBI Taxonomy" id="2795030"/>
    <lineage>
        <taxon>Bacteria</taxon>
        <taxon>Pseudomonadati</taxon>
        <taxon>Pseudomonadota</taxon>
        <taxon>Betaproteobacteria</taxon>
        <taxon>Burkholderiales</taxon>
        <taxon>Sphaerotilaceae</taxon>
        <taxon>Inhella</taxon>
    </lineage>
</organism>
<dbReference type="InterPro" id="IPR016088">
    <property type="entry name" value="Chalcone_isomerase_3-sand"/>
</dbReference>
<dbReference type="PANTHER" id="PTHR47698">
    <property type="entry name" value="FATTY-ACID-BINDING PROTEIN 3, CHLOROPLASTIC"/>
    <property type="match status" value="1"/>
</dbReference>
<proteinExistence type="predicted"/>
<keyword evidence="3" id="KW-0413">Isomerase</keyword>
<dbReference type="Gene3D" id="3.50.70.10">
    <property type="match status" value="1"/>
</dbReference>
<keyword evidence="1" id="KW-0732">Signal</keyword>
<dbReference type="EMBL" id="JAEDAL010000006">
    <property type="protein sequence ID" value="MBH9553562.1"/>
    <property type="molecule type" value="Genomic_DNA"/>
</dbReference>
<comment type="caution">
    <text evidence="3">The sequence shown here is derived from an EMBL/GenBank/DDBJ whole genome shotgun (WGS) entry which is preliminary data.</text>
</comment>